<gene>
    <name evidence="4" type="primary">glcE</name>
    <name evidence="4" type="ORF">HQN59_00330</name>
</gene>
<dbReference type="RefSeq" id="WP_176064963.1">
    <property type="nucleotide sequence ID" value="NZ_JABWMJ010000001.1"/>
</dbReference>
<dbReference type="PANTHER" id="PTHR11748:SF103">
    <property type="entry name" value="GLYCOLATE OXIDASE SUBUNIT GLCE"/>
    <property type="match status" value="1"/>
</dbReference>
<name>A0A7Y6NJ95_9BURK</name>
<dbReference type="InterPro" id="IPR036318">
    <property type="entry name" value="FAD-bd_PCMH-like_sf"/>
</dbReference>
<dbReference type="SUPFAM" id="SSF56176">
    <property type="entry name" value="FAD-binding/transporter-associated domain-like"/>
    <property type="match status" value="1"/>
</dbReference>
<evidence type="ECO:0000313" key="5">
    <source>
        <dbReference type="Proteomes" id="UP000529637"/>
    </source>
</evidence>
<dbReference type="Gene3D" id="1.10.45.10">
    <property type="entry name" value="Vanillyl-alcohol Oxidase, Chain A, domain 4"/>
    <property type="match status" value="1"/>
</dbReference>
<dbReference type="InterPro" id="IPR016171">
    <property type="entry name" value="Vanillyl_alc_oxidase_C-sub2"/>
</dbReference>
<dbReference type="EMBL" id="JABWMJ010000001">
    <property type="protein sequence ID" value="NUZ04197.1"/>
    <property type="molecule type" value="Genomic_DNA"/>
</dbReference>
<keyword evidence="1" id="KW-0285">Flavoprotein</keyword>
<sequence length="382" mass="39725">MDATLASLGGVQPAAPLEPRSTGALADAIEQVRAAHASGRPLRMRGGGSKDFYGEAPVGDVLDTRSWPSSHVHEPTELVVVAGAAMRVADLEAVLAAHDQHLAFEPPRFALGSTVGGMVAAGLSGPARASAGAVRDHVLGVTLLSGRGELLSFGGQVIKNVAGYDVSRLVAGSLGLLGAIVDVSLKVLPRPAATATLRFDLNVTDALTRLNRWGGQPLPLNASAWWNGSLVVRLAGAAAAVAAATRTLGGDVIEPAAAERFWTGLRDQTDEYFAAAHDAVAHQDAALWRVSLPQTAPPLGLAGDELIEWHGAQRWLVTALPAAQVRAAAAAAGGHATIFRARDKSAGVFTPLAPPLQRIHERLKDAFDPKRILNPGRLYPGL</sequence>
<accession>A0A7Y6NJ95</accession>
<comment type="caution">
    <text evidence="4">The sequence shown here is derived from an EMBL/GenBank/DDBJ whole genome shotgun (WGS) entry which is preliminary data.</text>
</comment>
<keyword evidence="5" id="KW-1185">Reference proteome</keyword>
<evidence type="ECO:0000256" key="1">
    <source>
        <dbReference type="ARBA" id="ARBA00022630"/>
    </source>
</evidence>
<dbReference type="PROSITE" id="PS51387">
    <property type="entry name" value="FAD_PCMH"/>
    <property type="match status" value="1"/>
</dbReference>
<dbReference type="PANTHER" id="PTHR11748">
    <property type="entry name" value="D-LACTATE DEHYDROGENASE"/>
    <property type="match status" value="1"/>
</dbReference>
<dbReference type="Proteomes" id="UP000529637">
    <property type="component" value="Unassembled WGS sequence"/>
</dbReference>
<evidence type="ECO:0000259" key="3">
    <source>
        <dbReference type="PROSITE" id="PS51387"/>
    </source>
</evidence>
<dbReference type="Pfam" id="PF01565">
    <property type="entry name" value="FAD_binding_4"/>
    <property type="match status" value="1"/>
</dbReference>
<dbReference type="GO" id="GO:0019154">
    <property type="term" value="F:glycolate dehydrogenase activity"/>
    <property type="evidence" value="ECO:0007669"/>
    <property type="project" value="UniProtKB-EC"/>
</dbReference>
<evidence type="ECO:0000313" key="4">
    <source>
        <dbReference type="EMBL" id="NUZ04197.1"/>
    </source>
</evidence>
<dbReference type="InterPro" id="IPR016164">
    <property type="entry name" value="FAD-linked_Oxase-like_C"/>
</dbReference>
<dbReference type="SUPFAM" id="SSF55103">
    <property type="entry name" value="FAD-linked oxidases, C-terminal domain"/>
    <property type="match status" value="1"/>
</dbReference>
<evidence type="ECO:0000256" key="2">
    <source>
        <dbReference type="ARBA" id="ARBA00022827"/>
    </source>
</evidence>
<keyword evidence="4" id="KW-0560">Oxidoreductase</keyword>
<dbReference type="InterPro" id="IPR016169">
    <property type="entry name" value="FAD-bd_PCMH_sub2"/>
</dbReference>
<organism evidence="4 5">
    <name type="scientific">Piscinibacter koreensis</name>
    <dbReference type="NCBI Taxonomy" id="2742824"/>
    <lineage>
        <taxon>Bacteria</taxon>
        <taxon>Pseudomonadati</taxon>
        <taxon>Pseudomonadota</taxon>
        <taxon>Betaproteobacteria</taxon>
        <taxon>Burkholderiales</taxon>
        <taxon>Sphaerotilaceae</taxon>
        <taxon>Piscinibacter</taxon>
    </lineage>
</organism>
<dbReference type="EC" id="1.1.99.14" evidence="4"/>
<dbReference type="InterPro" id="IPR016166">
    <property type="entry name" value="FAD-bd_PCMH"/>
</dbReference>
<dbReference type="GO" id="GO:0071949">
    <property type="term" value="F:FAD binding"/>
    <property type="evidence" value="ECO:0007669"/>
    <property type="project" value="InterPro"/>
</dbReference>
<keyword evidence="2" id="KW-0274">FAD</keyword>
<feature type="domain" description="FAD-binding PCMH-type" evidence="3">
    <location>
        <begin position="9"/>
        <end position="190"/>
    </location>
</feature>
<dbReference type="NCBIfam" id="NF008439">
    <property type="entry name" value="PRK11282.1"/>
    <property type="match status" value="1"/>
</dbReference>
<dbReference type="InterPro" id="IPR006094">
    <property type="entry name" value="Oxid_FAD_bind_N"/>
</dbReference>
<dbReference type="Gene3D" id="3.30.465.10">
    <property type="match status" value="1"/>
</dbReference>
<dbReference type="AlphaFoldDB" id="A0A7Y6NJ95"/>
<reference evidence="4 5" key="1">
    <citation type="submission" date="2020-06" db="EMBL/GenBank/DDBJ databases">
        <title>Schlegella sp. ID0723 isolated from air conditioner.</title>
        <authorList>
            <person name="Kim D.Y."/>
            <person name="Kim D.-U."/>
        </authorList>
    </citation>
    <scope>NUCLEOTIDE SEQUENCE [LARGE SCALE GENOMIC DNA]</scope>
    <source>
        <strain evidence="4 5">ID0723</strain>
    </source>
</reference>
<proteinExistence type="predicted"/>
<protein>
    <submittedName>
        <fullName evidence="4">Glycolate oxidase subunit GlcE</fullName>
        <ecNumber evidence="4">1.1.99.14</ecNumber>
    </submittedName>
</protein>